<gene>
    <name evidence="6" type="ORF">ERX46_05160</name>
</gene>
<evidence type="ECO:0000256" key="1">
    <source>
        <dbReference type="ARBA" id="ARBA00005422"/>
    </source>
</evidence>
<keyword evidence="2" id="KW-0810">Translation regulation</keyword>
<dbReference type="GO" id="GO:0001731">
    <property type="term" value="P:formation of translation preinitiation complex"/>
    <property type="evidence" value="ECO:0007669"/>
    <property type="project" value="TreeGrafter"/>
</dbReference>
<dbReference type="InterPro" id="IPR036877">
    <property type="entry name" value="SUI1_dom_sf"/>
</dbReference>
<name>A0A4Q4KQB4_9FLAO</name>
<dbReference type="PIRSF" id="PIRSF037511">
    <property type="entry name" value="Transl_init_SUI1_pro"/>
    <property type="match status" value="1"/>
</dbReference>
<dbReference type="AlphaFoldDB" id="A0A4Q4KQB4"/>
<dbReference type="Pfam" id="PF01253">
    <property type="entry name" value="SUI1"/>
    <property type="match status" value="1"/>
</dbReference>
<dbReference type="SUPFAM" id="SSF55159">
    <property type="entry name" value="eIF1-like"/>
    <property type="match status" value="1"/>
</dbReference>
<dbReference type="PANTHER" id="PTHR12789">
    <property type="entry name" value="DENSITY-REGULATED PROTEIN HOMOLOG"/>
    <property type="match status" value="1"/>
</dbReference>
<accession>A0A4Q4KQB4</accession>
<dbReference type="InterPro" id="IPR001950">
    <property type="entry name" value="SUI1"/>
</dbReference>
<evidence type="ECO:0000256" key="4">
    <source>
        <dbReference type="SAM" id="MobiDB-lite"/>
    </source>
</evidence>
<evidence type="ECO:0000259" key="5">
    <source>
        <dbReference type="PROSITE" id="PS50296"/>
    </source>
</evidence>
<comment type="similarity">
    <text evidence="1">Belongs to the SUI1 family.</text>
</comment>
<keyword evidence="7" id="KW-1185">Reference proteome</keyword>
<dbReference type="InterPro" id="IPR005872">
    <property type="entry name" value="SUI1_arc_bac"/>
</dbReference>
<dbReference type="PROSITE" id="PS50296">
    <property type="entry name" value="SUI1"/>
    <property type="match status" value="1"/>
</dbReference>
<sequence length="115" mass="12961">MMGKNSKKRENVVYSTNPNFGYNDEEEMEEETLENNQQLLYVSIDRKQRKGKDVTLVEGFVGTEDDLKDLGKKLKSSCGGGGTVKDGEILIQGNHRDKVMELLEKDGYKTKRKGG</sequence>
<evidence type="ECO:0000313" key="6">
    <source>
        <dbReference type="EMBL" id="RYM34764.1"/>
    </source>
</evidence>
<feature type="region of interest" description="Disordered" evidence="4">
    <location>
        <begin position="1"/>
        <end position="25"/>
    </location>
</feature>
<dbReference type="GO" id="GO:0003729">
    <property type="term" value="F:mRNA binding"/>
    <property type="evidence" value="ECO:0007669"/>
    <property type="project" value="TreeGrafter"/>
</dbReference>
<organism evidence="6 7">
    <name type="scientific">Brumimicrobium glaciale</name>
    <dbReference type="NCBI Taxonomy" id="200475"/>
    <lineage>
        <taxon>Bacteria</taxon>
        <taxon>Pseudomonadati</taxon>
        <taxon>Bacteroidota</taxon>
        <taxon>Flavobacteriia</taxon>
        <taxon>Flavobacteriales</taxon>
        <taxon>Crocinitomicaceae</taxon>
        <taxon>Brumimicrobium</taxon>
    </lineage>
</organism>
<proteinExistence type="inferred from homology"/>
<dbReference type="GO" id="GO:0006417">
    <property type="term" value="P:regulation of translation"/>
    <property type="evidence" value="ECO:0007669"/>
    <property type="project" value="UniProtKB-KW"/>
</dbReference>
<protein>
    <submittedName>
        <fullName evidence="6">Translation initiation factor</fullName>
    </submittedName>
</protein>
<dbReference type="Gene3D" id="3.30.780.10">
    <property type="entry name" value="SUI1-like domain"/>
    <property type="match status" value="1"/>
</dbReference>
<evidence type="ECO:0000256" key="2">
    <source>
        <dbReference type="ARBA" id="ARBA00022845"/>
    </source>
</evidence>
<feature type="domain" description="SUI1" evidence="5">
    <location>
        <begin position="47"/>
        <end position="107"/>
    </location>
</feature>
<reference evidence="6 7" key="1">
    <citation type="submission" date="2019-02" db="EMBL/GenBank/DDBJ databases">
        <title>Genome sequence of the sea-ice species Brumimicrobium glaciale.</title>
        <authorList>
            <person name="Bowman J.P."/>
        </authorList>
    </citation>
    <scope>NUCLEOTIDE SEQUENCE [LARGE SCALE GENOMIC DNA]</scope>
    <source>
        <strain evidence="6 7">IC156</strain>
    </source>
</reference>
<comment type="caution">
    <text evidence="6">The sequence shown here is derived from an EMBL/GenBank/DDBJ whole genome shotgun (WGS) entry which is preliminary data.</text>
</comment>
<dbReference type="PANTHER" id="PTHR12789:SF0">
    <property type="entry name" value="DENSITY-REGULATED PROTEIN"/>
    <property type="match status" value="1"/>
</dbReference>
<dbReference type="Proteomes" id="UP000293952">
    <property type="component" value="Unassembled WGS sequence"/>
</dbReference>
<keyword evidence="6" id="KW-0396">Initiation factor</keyword>
<dbReference type="OrthoDB" id="9792915at2"/>
<dbReference type="GO" id="GO:0002188">
    <property type="term" value="P:translation reinitiation"/>
    <property type="evidence" value="ECO:0007669"/>
    <property type="project" value="TreeGrafter"/>
</dbReference>
<evidence type="ECO:0000256" key="3">
    <source>
        <dbReference type="ARBA" id="ARBA00022917"/>
    </source>
</evidence>
<dbReference type="GO" id="GO:0003743">
    <property type="term" value="F:translation initiation factor activity"/>
    <property type="evidence" value="ECO:0007669"/>
    <property type="project" value="UniProtKB-KW"/>
</dbReference>
<dbReference type="CDD" id="cd11567">
    <property type="entry name" value="YciH_like"/>
    <property type="match status" value="1"/>
</dbReference>
<dbReference type="InterPro" id="IPR050318">
    <property type="entry name" value="DENR/SUI1_TIF"/>
</dbReference>
<keyword evidence="3" id="KW-0648">Protein biosynthesis</keyword>
<dbReference type="EMBL" id="SETE01000002">
    <property type="protein sequence ID" value="RYM34764.1"/>
    <property type="molecule type" value="Genomic_DNA"/>
</dbReference>
<evidence type="ECO:0000313" key="7">
    <source>
        <dbReference type="Proteomes" id="UP000293952"/>
    </source>
</evidence>